<sequence length="157" mass="17895">MEQSAIANQKLQGGCFCGRVQYRVQLPVKWCAHCHCEICRKTQSAPFVTWFGVEKINFEVLRGEADIAWFDSSQNAQRGHCIHCGTPLFFVGKNWPDEVHITRESANADIKQVPQIHVFYDRHVSYFQVDDQLDKFGGHNGFVPLAINPKTAKESNE</sequence>
<keyword evidence="4" id="KW-0456">Lyase</keyword>
<feature type="domain" description="CENP-V/GFA" evidence="5">
    <location>
        <begin position="11"/>
        <end position="121"/>
    </location>
</feature>
<keyword evidence="3" id="KW-0862">Zinc</keyword>
<evidence type="ECO:0000256" key="4">
    <source>
        <dbReference type="ARBA" id="ARBA00023239"/>
    </source>
</evidence>
<dbReference type="EMBL" id="JBEVCJ010000023">
    <property type="protein sequence ID" value="MET1256521.1"/>
    <property type="molecule type" value="Genomic_DNA"/>
</dbReference>
<evidence type="ECO:0000313" key="6">
    <source>
        <dbReference type="EMBL" id="MET1256521.1"/>
    </source>
</evidence>
<evidence type="ECO:0000256" key="1">
    <source>
        <dbReference type="ARBA" id="ARBA00005495"/>
    </source>
</evidence>
<comment type="caution">
    <text evidence="6">The sequence shown here is derived from an EMBL/GenBank/DDBJ whole genome shotgun (WGS) entry which is preliminary data.</text>
</comment>
<comment type="similarity">
    <text evidence="1">Belongs to the Gfa family.</text>
</comment>
<dbReference type="SUPFAM" id="SSF51316">
    <property type="entry name" value="Mss4-like"/>
    <property type="match status" value="1"/>
</dbReference>
<dbReference type="PANTHER" id="PTHR33337:SF40">
    <property type="entry name" value="CENP-V_GFA DOMAIN-CONTAINING PROTEIN-RELATED"/>
    <property type="match status" value="1"/>
</dbReference>
<gene>
    <name evidence="6" type="ORF">ABVT43_15380</name>
</gene>
<evidence type="ECO:0000313" key="7">
    <source>
        <dbReference type="Proteomes" id="UP001548189"/>
    </source>
</evidence>
<keyword evidence="2" id="KW-0479">Metal-binding</keyword>
<reference evidence="6 7" key="1">
    <citation type="submission" date="2024-06" db="EMBL/GenBank/DDBJ databases">
        <authorList>
            <person name="Li F."/>
        </authorList>
    </citation>
    <scope>NUCLEOTIDE SEQUENCE [LARGE SCALE GENOMIC DNA]</scope>
    <source>
        <strain evidence="6 7">GXAS 311</strain>
    </source>
</reference>
<evidence type="ECO:0000256" key="2">
    <source>
        <dbReference type="ARBA" id="ARBA00022723"/>
    </source>
</evidence>
<name>A0ABV2BX45_9GAMM</name>
<proteinExistence type="inferred from homology"/>
<dbReference type="InterPro" id="IPR006913">
    <property type="entry name" value="CENP-V/GFA"/>
</dbReference>
<dbReference type="RefSeq" id="WP_353897107.1">
    <property type="nucleotide sequence ID" value="NZ_JBEVCJ010000023.1"/>
</dbReference>
<evidence type="ECO:0000256" key="3">
    <source>
        <dbReference type="ARBA" id="ARBA00022833"/>
    </source>
</evidence>
<keyword evidence="7" id="KW-1185">Reference proteome</keyword>
<dbReference type="PANTHER" id="PTHR33337">
    <property type="entry name" value="GFA DOMAIN-CONTAINING PROTEIN"/>
    <property type="match status" value="1"/>
</dbReference>
<accession>A0ABV2BX45</accession>
<evidence type="ECO:0000259" key="5">
    <source>
        <dbReference type="PROSITE" id="PS51891"/>
    </source>
</evidence>
<dbReference type="Gene3D" id="3.90.1590.10">
    <property type="entry name" value="glutathione-dependent formaldehyde- activating enzyme (gfa)"/>
    <property type="match status" value="1"/>
</dbReference>
<dbReference type="Pfam" id="PF04828">
    <property type="entry name" value="GFA"/>
    <property type="match status" value="1"/>
</dbReference>
<dbReference type="Proteomes" id="UP001548189">
    <property type="component" value="Unassembled WGS sequence"/>
</dbReference>
<organism evidence="6 7">
    <name type="scientific">Aliikangiella maris</name>
    <dbReference type="NCBI Taxonomy" id="3162458"/>
    <lineage>
        <taxon>Bacteria</taxon>
        <taxon>Pseudomonadati</taxon>
        <taxon>Pseudomonadota</taxon>
        <taxon>Gammaproteobacteria</taxon>
        <taxon>Oceanospirillales</taxon>
        <taxon>Pleioneaceae</taxon>
        <taxon>Aliikangiella</taxon>
    </lineage>
</organism>
<dbReference type="InterPro" id="IPR011057">
    <property type="entry name" value="Mss4-like_sf"/>
</dbReference>
<dbReference type="PROSITE" id="PS51891">
    <property type="entry name" value="CENP_V_GFA"/>
    <property type="match status" value="1"/>
</dbReference>
<protein>
    <submittedName>
        <fullName evidence="6">GFA family protein</fullName>
    </submittedName>
</protein>